<dbReference type="EMBL" id="JAZBJP010000029">
    <property type="protein sequence ID" value="MEE4423759.1"/>
    <property type="molecule type" value="Genomic_DNA"/>
</dbReference>
<evidence type="ECO:0000313" key="1">
    <source>
        <dbReference type="EMBL" id="MEE4423759.1"/>
    </source>
</evidence>
<name>A0ABU7NY16_9ACTN</name>
<reference evidence="1 2" key="1">
    <citation type="submission" date="2023-12" db="EMBL/GenBank/DDBJ databases">
        <title>30 novel species of actinomycetes from the DSMZ collection.</title>
        <authorList>
            <person name="Nouioui I."/>
        </authorList>
    </citation>
    <scope>NUCLEOTIDE SEQUENCE [LARGE SCALE GENOMIC DNA]</scope>
    <source>
        <strain evidence="1 2">DSM 41528</strain>
    </source>
</reference>
<dbReference type="Proteomes" id="UP001307760">
    <property type="component" value="Unassembled WGS sequence"/>
</dbReference>
<sequence length="64" mass="6668">MPSATHRAVMAALTLLLVVAALLVHRAIGRHTAGVLTGAVAAWLVGRRATHRGPRRVASRPSAP</sequence>
<comment type="caution">
    <text evidence="1">The sequence shown here is derived from an EMBL/GenBank/DDBJ whole genome shotgun (WGS) entry which is preliminary data.</text>
</comment>
<proteinExistence type="predicted"/>
<accession>A0ABU7NY16</accession>
<dbReference type="RefSeq" id="WP_330823472.1">
    <property type="nucleotide sequence ID" value="NZ_JAZBJP010000029.1"/>
</dbReference>
<protein>
    <submittedName>
        <fullName evidence="1">Uncharacterized protein</fullName>
    </submittedName>
</protein>
<keyword evidence="2" id="KW-1185">Reference proteome</keyword>
<organism evidence="1 2">
    <name type="scientific">Streptomyces bugieae</name>
    <dbReference type="NCBI Taxonomy" id="3098223"/>
    <lineage>
        <taxon>Bacteria</taxon>
        <taxon>Bacillati</taxon>
        <taxon>Actinomycetota</taxon>
        <taxon>Actinomycetes</taxon>
        <taxon>Kitasatosporales</taxon>
        <taxon>Streptomycetaceae</taxon>
        <taxon>Streptomyces</taxon>
    </lineage>
</organism>
<evidence type="ECO:0000313" key="2">
    <source>
        <dbReference type="Proteomes" id="UP001307760"/>
    </source>
</evidence>
<gene>
    <name evidence="1" type="ORF">V2J85_31285</name>
</gene>